<name>A0A4Y2BCP0_ARAVE</name>
<evidence type="ECO:0000313" key="2">
    <source>
        <dbReference type="Proteomes" id="UP000499080"/>
    </source>
</evidence>
<evidence type="ECO:0000313" key="1">
    <source>
        <dbReference type="EMBL" id="GBL89783.1"/>
    </source>
</evidence>
<comment type="caution">
    <text evidence="1">The sequence shown here is derived from an EMBL/GenBank/DDBJ whole genome shotgun (WGS) entry which is preliminary data.</text>
</comment>
<gene>
    <name evidence="1" type="ORF">AVEN_179571_1</name>
</gene>
<dbReference type="Proteomes" id="UP000499080">
    <property type="component" value="Unassembled WGS sequence"/>
</dbReference>
<dbReference type="AlphaFoldDB" id="A0A4Y2BCP0"/>
<dbReference type="EMBL" id="BGPR01000067">
    <property type="protein sequence ID" value="GBL89783.1"/>
    <property type="molecule type" value="Genomic_DNA"/>
</dbReference>
<accession>A0A4Y2BCP0</accession>
<keyword evidence="2" id="KW-1185">Reference proteome</keyword>
<proteinExistence type="predicted"/>
<sequence>MIYVAGLGLTSFMLKCSCEQIECHLLLGSRRYLAPYKSIEEEDGPRNNLLPRCCFLSFAAAGFFNIKNRLRHSRSETCEKRDHRNLSKEMLTFREKKIVEVIAWNDAAFMDKPPLLILRQVTAKRREQLSELKSIFNNVRDGMDPSASPLKKGVDFTWKIISMACLDSTFDNTVEGSQLQMRIPGL</sequence>
<reference evidence="1 2" key="1">
    <citation type="journal article" date="2019" name="Sci. Rep.">
        <title>Orb-weaving spider Araneus ventricosus genome elucidates the spidroin gene catalogue.</title>
        <authorList>
            <person name="Kono N."/>
            <person name="Nakamura H."/>
            <person name="Ohtoshi R."/>
            <person name="Moran D.A.P."/>
            <person name="Shinohara A."/>
            <person name="Yoshida Y."/>
            <person name="Fujiwara M."/>
            <person name="Mori M."/>
            <person name="Tomita M."/>
            <person name="Arakawa K."/>
        </authorList>
    </citation>
    <scope>NUCLEOTIDE SEQUENCE [LARGE SCALE GENOMIC DNA]</scope>
</reference>
<organism evidence="1 2">
    <name type="scientific">Araneus ventricosus</name>
    <name type="common">Orbweaver spider</name>
    <name type="synonym">Epeira ventricosa</name>
    <dbReference type="NCBI Taxonomy" id="182803"/>
    <lineage>
        <taxon>Eukaryota</taxon>
        <taxon>Metazoa</taxon>
        <taxon>Ecdysozoa</taxon>
        <taxon>Arthropoda</taxon>
        <taxon>Chelicerata</taxon>
        <taxon>Arachnida</taxon>
        <taxon>Araneae</taxon>
        <taxon>Araneomorphae</taxon>
        <taxon>Entelegynae</taxon>
        <taxon>Araneoidea</taxon>
        <taxon>Araneidae</taxon>
        <taxon>Araneus</taxon>
    </lineage>
</organism>
<protein>
    <submittedName>
        <fullName evidence="1">Uncharacterized protein</fullName>
    </submittedName>
</protein>